<dbReference type="EMBL" id="JAEEGA010000013">
    <property type="protein sequence ID" value="MBP1042967.1"/>
    <property type="molecule type" value="Genomic_DNA"/>
</dbReference>
<keyword evidence="3" id="KW-1185">Reference proteome</keyword>
<comment type="caution">
    <text evidence="2">The sequence shown here is derived from an EMBL/GenBank/DDBJ whole genome shotgun (WGS) entry which is preliminary data.</text>
</comment>
<evidence type="ECO:0000313" key="3">
    <source>
        <dbReference type="Proteomes" id="UP000674938"/>
    </source>
</evidence>
<dbReference type="RefSeq" id="WP_209530737.1">
    <property type="nucleotide sequence ID" value="NZ_JAEEGA010000013.1"/>
</dbReference>
<dbReference type="Proteomes" id="UP000674938">
    <property type="component" value="Unassembled WGS sequence"/>
</dbReference>
<evidence type="ECO:0000256" key="1">
    <source>
        <dbReference type="SAM" id="MobiDB-lite"/>
    </source>
</evidence>
<gene>
    <name evidence="2" type="ORF">I6N95_18290</name>
</gene>
<evidence type="ECO:0000313" key="2">
    <source>
        <dbReference type="EMBL" id="MBP1042967.1"/>
    </source>
</evidence>
<dbReference type="AlphaFoldDB" id="A0A940P7T0"/>
<feature type="region of interest" description="Disordered" evidence="1">
    <location>
        <begin position="239"/>
        <end position="300"/>
    </location>
</feature>
<organism evidence="2 3">
    <name type="scientific">Vagococcus allomyrinae</name>
    <dbReference type="NCBI Taxonomy" id="2794353"/>
    <lineage>
        <taxon>Bacteria</taxon>
        <taxon>Bacillati</taxon>
        <taxon>Bacillota</taxon>
        <taxon>Bacilli</taxon>
        <taxon>Lactobacillales</taxon>
        <taxon>Enterococcaceae</taxon>
        <taxon>Vagococcus</taxon>
    </lineage>
</organism>
<protein>
    <recommendedName>
        <fullName evidence="4">DUF5105 domain-containing protein</fullName>
    </recommendedName>
</protein>
<dbReference type="PROSITE" id="PS51257">
    <property type="entry name" value="PROKAR_LIPOPROTEIN"/>
    <property type="match status" value="1"/>
</dbReference>
<evidence type="ECO:0008006" key="4">
    <source>
        <dbReference type="Google" id="ProtNLM"/>
    </source>
</evidence>
<feature type="compositionally biased region" description="Basic and acidic residues" evidence="1">
    <location>
        <begin position="251"/>
        <end position="284"/>
    </location>
</feature>
<sequence length="300" mass="33838">MKPAKKYVLIVLAGLVFLLTGCQKAIEPEEAGVLFVNRFIYEAKDERFESNFVQGMELDIKLEEQRKELIEDLVTSFSEFGGVISPKQTEAFLNQWLELVKANAKYDVSAVKENRKEKNVTITYSVRGINFQEVYKSAMEKLIDRMLADSELMSNNVKLGDLIIQLLMESMKEADIIDKPIKVSVTMEQVKKKWQLVDARSETEMANLLLAFMAGVNDLDKYAANMSVAVSEALAEANKQVDQEFSATPSDGKETDKEKEVSENQTEAEKAAAEKKAKEKKEGTVETVETIETYDDSEKE</sequence>
<accession>A0A940P7T0</accession>
<proteinExistence type="predicted"/>
<reference evidence="2" key="1">
    <citation type="submission" date="2020-12" db="EMBL/GenBank/DDBJ databases">
        <title>Vagococcus allomyrinae sp. nov. and Enterococcus lavae sp. nov., isolated from the larvae of Allomyrina dichotoma.</title>
        <authorList>
            <person name="Lee S.D."/>
        </authorList>
    </citation>
    <scope>NUCLEOTIDE SEQUENCE</scope>
    <source>
        <strain evidence="2">BWB3-3</strain>
    </source>
</reference>
<name>A0A940P7T0_9ENTE</name>